<evidence type="ECO:0000313" key="1">
    <source>
        <dbReference type="EMBL" id="KAF4343779.1"/>
    </source>
</evidence>
<dbReference type="PANTHER" id="PTHR24148:SF64">
    <property type="entry name" value="HETEROKARYON INCOMPATIBILITY DOMAIN-CONTAINING PROTEIN"/>
    <property type="match status" value="1"/>
</dbReference>
<proteinExistence type="predicted"/>
<dbReference type="OrthoDB" id="2288928at2759"/>
<reference evidence="1" key="1">
    <citation type="journal article" date="2017" name="Mycologia">
        <title>Fusarium algeriense, sp. nov., a novel toxigenic crown rot pathogen of durum wheat from Algeria is nested in the Fusarium burgessii species complex.</title>
        <authorList>
            <person name="Laraba I."/>
            <person name="Keddad A."/>
            <person name="Boureghda H."/>
            <person name="Abdallah N."/>
            <person name="Vaughan M.M."/>
            <person name="Proctor R.H."/>
            <person name="Busman M."/>
            <person name="O'Donnell K."/>
        </authorList>
    </citation>
    <scope>NUCLEOTIDE SEQUENCE</scope>
    <source>
        <strain evidence="1">NRRL 25174</strain>
    </source>
</reference>
<dbReference type="InterPro" id="IPR052895">
    <property type="entry name" value="HetReg/Transcr_Mod"/>
</dbReference>
<dbReference type="Pfam" id="PF26639">
    <property type="entry name" value="Het-6_barrel"/>
    <property type="match status" value="1"/>
</dbReference>
<sequence length="232" mass="26297">MFRYNPDPLVGAAISRLRFFTASGPNYLRQNQRLRDIDDENDSPDITVQAFELCKISEAFDCAIFGNITASWLKAAGWTDNMNLPPGELWRTLVANRTSQGTEPDPWYPRAFLSAVREKGMEYGINTHQLIHEKDNAAYFEVFRRVQEVVWNRRLIRTSDIQGYGKLLGLAPEESRKGDLICIVRGCSVPIVLRSLGNTTEDHELIGECYVDGMMDGQAMKLCMDPVGFRIV</sequence>
<protein>
    <submittedName>
        <fullName evidence="1">Ankyrin and het</fullName>
    </submittedName>
</protein>
<dbReference type="AlphaFoldDB" id="A0A9P5AS66"/>
<dbReference type="PANTHER" id="PTHR24148">
    <property type="entry name" value="ANKYRIN REPEAT DOMAIN-CONTAINING PROTEIN 39 HOMOLOG-RELATED"/>
    <property type="match status" value="1"/>
</dbReference>
<reference evidence="1" key="2">
    <citation type="submission" date="2020-02" db="EMBL/GenBank/DDBJ databases">
        <title>Identification and distribution of gene clusters putatively required for synthesis of sphingolipid metabolism inhibitors in phylogenetically diverse species of the filamentous fungus Fusarium.</title>
        <authorList>
            <person name="Kim H.-S."/>
            <person name="Busman M."/>
            <person name="Brown D.W."/>
            <person name="Divon H."/>
            <person name="Uhlig S."/>
            <person name="Proctor R.H."/>
        </authorList>
    </citation>
    <scope>NUCLEOTIDE SEQUENCE</scope>
    <source>
        <strain evidence="1">NRRL 25174</strain>
    </source>
</reference>
<keyword evidence="2" id="KW-1185">Reference proteome</keyword>
<comment type="caution">
    <text evidence="1">The sequence shown here is derived from an EMBL/GenBank/DDBJ whole genome shotgun (WGS) entry which is preliminary data.</text>
</comment>
<evidence type="ECO:0000313" key="2">
    <source>
        <dbReference type="Proteomes" id="UP000730481"/>
    </source>
</evidence>
<gene>
    <name evidence="1" type="ORF">FBEOM_2281</name>
</gene>
<dbReference type="Proteomes" id="UP000730481">
    <property type="component" value="Unassembled WGS sequence"/>
</dbReference>
<accession>A0A9P5AS66</accession>
<name>A0A9P5AS66_9HYPO</name>
<dbReference type="EMBL" id="PVQB02000081">
    <property type="protein sequence ID" value="KAF4343779.1"/>
    <property type="molecule type" value="Genomic_DNA"/>
</dbReference>
<organism evidence="1 2">
    <name type="scientific">Fusarium beomiforme</name>
    <dbReference type="NCBI Taxonomy" id="44412"/>
    <lineage>
        <taxon>Eukaryota</taxon>
        <taxon>Fungi</taxon>
        <taxon>Dikarya</taxon>
        <taxon>Ascomycota</taxon>
        <taxon>Pezizomycotina</taxon>
        <taxon>Sordariomycetes</taxon>
        <taxon>Hypocreomycetidae</taxon>
        <taxon>Hypocreales</taxon>
        <taxon>Nectriaceae</taxon>
        <taxon>Fusarium</taxon>
        <taxon>Fusarium burgessii species complex</taxon>
    </lineage>
</organism>